<keyword evidence="7 8" id="KW-0804">Transcription</keyword>
<protein>
    <recommendedName>
        <fullName evidence="8">Arginine repressor</fullName>
    </recommendedName>
</protein>
<evidence type="ECO:0000259" key="10">
    <source>
        <dbReference type="Pfam" id="PF02863"/>
    </source>
</evidence>
<dbReference type="GO" id="GO:0006526">
    <property type="term" value="P:L-arginine biosynthetic process"/>
    <property type="evidence" value="ECO:0007669"/>
    <property type="project" value="UniProtKB-UniPathway"/>
</dbReference>
<comment type="function">
    <text evidence="8">Regulates arginine biosynthesis genes.</text>
</comment>
<dbReference type="GO" id="GO:0005737">
    <property type="term" value="C:cytoplasm"/>
    <property type="evidence" value="ECO:0007669"/>
    <property type="project" value="UniProtKB-SubCell"/>
</dbReference>
<keyword evidence="4 8" id="KW-0678">Repressor</keyword>
<evidence type="ECO:0000256" key="6">
    <source>
        <dbReference type="ARBA" id="ARBA00023125"/>
    </source>
</evidence>
<evidence type="ECO:0000256" key="5">
    <source>
        <dbReference type="ARBA" id="ARBA00023015"/>
    </source>
</evidence>
<dbReference type="SUPFAM" id="SSF55252">
    <property type="entry name" value="C-terminal domain of arginine repressor"/>
    <property type="match status" value="1"/>
</dbReference>
<evidence type="ECO:0000256" key="4">
    <source>
        <dbReference type="ARBA" id="ARBA00022491"/>
    </source>
</evidence>
<organism evidence="12 13">
    <name type="scientific">Mobiluncus curtisii</name>
    <dbReference type="NCBI Taxonomy" id="2051"/>
    <lineage>
        <taxon>Bacteria</taxon>
        <taxon>Bacillati</taxon>
        <taxon>Actinomycetota</taxon>
        <taxon>Actinomycetes</taxon>
        <taxon>Actinomycetales</taxon>
        <taxon>Actinomycetaceae</taxon>
        <taxon>Mobiluncus</taxon>
    </lineage>
</organism>
<accession>A0A2X3AN37</accession>
<keyword evidence="5 8" id="KW-0805">Transcription regulation</keyword>
<keyword evidence="8" id="KW-0055">Arginine biosynthesis</keyword>
<dbReference type="InterPro" id="IPR001669">
    <property type="entry name" value="Arg_repress"/>
</dbReference>
<evidence type="ECO:0000256" key="2">
    <source>
        <dbReference type="ARBA" id="ARBA00008316"/>
    </source>
</evidence>
<dbReference type="InterPro" id="IPR036251">
    <property type="entry name" value="Arg_repress_C_sf"/>
</dbReference>
<dbReference type="HAMAP" id="MF_00173">
    <property type="entry name" value="Arg_repressor"/>
    <property type="match status" value="1"/>
</dbReference>
<dbReference type="PANTHER" id="PTHR34471">
    <property type="entry name" value="ARGININE REPRESSOR"/>
    <property type="match status" value="1"/>
</dbReference>
<dbReference type="Pfam" id="PF02863">
    <property type="entry name" value="Arg_repressor_C"/>
    <property type="match status" value="1"/>
</dbReference>
<evidence type="ECO:0000256" key="1">
    <source>
        <dbReference type="ARBA" id="ARBA00004496"/>
    </source>
</evidence>
<dbReference type="GO" id="GO:0034618">
    <property type="term" value="F:arginine binding"/>
    <property type="evidence" value="ECO:0007669"/>
    <property type="project" value="InterPro"/>
</dbReference>
<comment type="pathway">
    <text evidence="8">Amino-acid biosynthesis; L-arginine biosynthesis [regulation].</text>
</comment>
<dbReference type="EMBL" id="UASJ01000001">
    <property type="protein sequence ID" value="SQB64349.1"/>
    <property type="molecule type" value="Genomic_DNA"/>
</dbReference>
<reference evidence="12 13" key="1">
    <citation type="submission" date="2018-06" db="EMBL/GenBank/DDBJ databases">
        <authorList>
            <consortium name="Pathogen Informatics"/>
            <person name="Doyle S."/>
        </authorList>
    </citation>
    <scope>NUCLEOTIDE SEQUENCE [LARGE SCALE GENOMIC DNA]</scope>
    <source>
        <strain evidence="12 13">NCTC11820</strain>
    </source>
</reference>
<proteinExistence type="inferred from homology"/>
<dbReference type="InterPro" id="IPR020900">
    <property type="entry name" value="Arg_repress_DNA-bd"/>
</dbReference>
<dbReference type="InterPro" id="IPR036390">
    <property type="entry name" value="WH_DNA-bd_sf"/>
</dbReference>
<dbReference type="Pfam" id="PF01316">
    <property type="entry name" value="Arg_repressor"/>
    <property type="match status" value="1"/>
</dbReference>
<gene>
    <name evidence="12" type="primary">argR_2</name>
    <name evidence="8" type="synonym">argR</name>
    <name evidence="11" type="ORF">HHJ67_03825</name>
    <name evidence="12" type="ORF">NCTC11820_00691</name>
</gene>
<evidence type="ECO:0000256" key="8">
    <source>
        <dbReference type="HAMAP-Rule" id="MF_00173"/>
    </source>
</evidence>
<comment type="subcellular location">
    <subcellularLocation>
        <location evidence="1 8">Cytoplasm</location>
    </subcellularLocation>
</comment>
<dbReference type="Proteomes" id="UP000553981">
    <property type="component" value="Unassembled WGS sequence"/>
</dbReference>
<feature type="domain" description="Arginine repressor DNA-binding" evidence="9">
    <location>
        <begin position="13"/>
        <end position="77"/>
    </location>
</feature>
<evidence type="ECO:0000313" key="14">
    <source>
        <dbReference type="Proteomes" id="UP000553981"/>
    </source>
</evidence>
<evidence type="ECO:0000313" key="11">
    <source>
        <dbReference type="EMBL" id="NMW86878.1"/>
    </source>
</evidence>
<keyword evidence="3 8" id="KW-0963">Cytoplasm</keyword>
<evidence type="ECO:0000256" key="3">
    <source>
        <dbReference type="ARBA" id="ARBA00022490"/>
    </source>
</evidence>
<dbReference type="Gene3D" id="1.10.10.10">
    <property type="entry name" value="Winged helix-like DNA-binding domain superfamily/Winged helix DNA-binding domain"/>
    <property type="match status" value="1"/>
</dbReference>
<dbReference type="PANTHER" id="PTHR34471:SF1">
    <property type="entry name" value="ARGININE REPRESSOR"/>
    <property type="match status" value="1"/>
</dbReference>
<reference evidence="11 14" key="2">
    <citation type="submission" date="2020-04" db="EMBL/GenBank/DDBJ databases">
        <title>Antimicrobial susceptibility and clonality of vaginal-derived multi-drug resistant Mobiluncus isolates in China.</title>
        <authorList>
            <person name="Zhang X."/>
        </authorList>
    </citation>
    <scope>NUCLEOTIDE SEQUENCE [LARGE SCALE GENOMIC DNA]</scope>
    <source>
        <strain evidence="11 14">19</strain>
    </source>
</reference>
<dbReference type="GO" id="GO:0003677">
    <property type="term" value="F:DNA binding"/>
    <property type="evidence" value="ECO:0007669"/>
    <property type="project" value="UniProtKB-KW"/>
</dbReference>
<evidence type="ECO:0000313" key="13">
    <source>
        <dbReference type="Proteomes" id="UP000250245"/>
    </source>
</evidence>
<dbReference type="GO" id="GO:1900079">
    <property type="term" value="P:regulation of arginine biosynthetic process"/>
    <property type="evidence" value="ECO:0007669"/>
    <property type="project" value="UniProtKB-UniRule"/>
</dbReference>
<dbReference type="SUPFAM" id="SSF46785">
    <property type="entry name" value="Winged helix' DNA-binding domain"/>
    <property type="match status" value="1"/>
</dbReference>
<name>A0A2X3AN37_9ACTO</name>
<dbReference type="UniPathway" id="UPA00068"/>
<evidence type="ECO:0000256" key="7">
    <source>
        <dbReference type="ARBA" id="ARBA00023163"/>
    </source>
</evidence>
<comment type="similarity">
    <text evidence="2 8">Belongs to the ArgR family.</text>
</comment>
<dbReference type="InterPro" id="IPR020899">
    <property type="entry name" value="Arg_repress_C"/>
</dbReference>
<dbReference type="InterPro" id="IPR036388">
    <property type="entry name" value="WH-like_DNA-bd_sf"/>
</dbReference>
<keyword evidence="8" id="KW-0028">Amino-acid biosynthesis</keyword>
<dbReference type="Proteomes" id="UP000250245">
    <property type="component" value="Unassembled WGS sequence"/>
</dbReference>
<dbReference type="GO" id="GO:0051259">
    <property type="term" value="P:protein complex oligomerization"/>
    <property type="evidence" value="ECO:0007669"/>
    <property type="project" value="InterPro"/>
</dbReference>
<dbReference type="GeneID" id="55565999"/>
<evidence type="ECO:0000313" key="12">
    <source>
        <dbReference type="EMBL" id="SQB64349.1"/>
    </source>
</evidence>
<dbReference type="PRINTS" id="PR01467">
    <property type="entry name" value="ARGREPRESSOR"/>
</dbReference>
<keyword evidence="6 8" id="KW-0238">DNA-binding</keyword>
<evidence type="ECO:0000259" key="9">
    <source>
        <dbReference type="Pfam" id="PF01316"/>
    </source>
</evidence>
<dbReference type="GO" id="GO:0003700">
    <property type="term" value="F:DNA-binding transcription factor activity"/>
    <property type="evidence" value="ECO:0007669"/>
    <property type="project" value="UniProtKB-UniRule"/>
</dbReference>
<dbReference type="RefSeq" id="WP_004008477.1">
    <property type="nucleotide sequence ID" value="NZ_CP068112.1"/>
</dbReference>
<feature type="domain" description="Arginine repressor C-terminal" evidence="10">
    <location>
        <begin position="96"/>
        <end position="160"/>
    </location>
</feature>
<dbReference type="EMBL" id="JABCUI010000001">
    <property type="protein sequence ID" value="NMW86878.1"/>
    <property type="molecule type" value="Genomic_DNA"/>
</dbReference>
<dbReference type="Gene3D" id="3.30.1360.40">
    <property type="match status" value="1"/>
</dbReference>
<dbReference type="AlphaFoldDB" id="A0A2X3AN37"/>
<sequence length="167" mass="18205">MTDDTPSRVFPSKATRHAVITRLLQENVIRSQRALQNHLNELGFSVTQATLSRDLEELCATKIRDRDGNLHYSLVPTEGTAGNAKPLNGSLDYWVKQFLLKSTCVCNQVILRTHPAAASPLASIVDKENLEGVLGTIAGDNTLLIICRDEAAAQALHTLILSISGME</sequence>